<dbReference type="InterPro" id="IPR036291">
    <property type="entry name" value="NAD(P)-bd_dom_sf"/>
</dbReference>
<dbReference type="EMBL" id="AXUN02000146">
    <property type="protein sequence ID" value="ETA81190.1"/>
    <property type="molecule type" value="Genomic_DNA"/>
</dbReference>
<dbReference type="PATRIC" id="fig|994573.3.peg.1424"/>
<dbReference type="PANTHER" id="PTHR43708:SF7">
    <property type="entry name" value="OXIDOREDUCTASE"/>
    <property type="match status" value="1"/>
</dbReference>
<feature type="domain" description="Gfo/Idh/MocA-like oxidoreductase N-terminal" evidence="2">
    <location>
        <begin position="6"/>
        <end position="121"/>
    </location>
</feature>
<dbReference type="Gene3D" id="3.40.50.720">
    <property type="entry name" value="NAD(P)-binding Rossmann-like Domain"/>
    <property type="match status" value="1"/>
</dbReference>
<proteinExistence type="inferred from homology"/>
<dbReference type="SUPFAM" id="SSF55347">
    <property type="entry name" value="Glyceraldehyde-3-phosphate dehydrogenase-like, C-terminal domain"/>
    <property type="match status" value="1"/>
</dbReference>
<evidence type="ECO:0000259" key="2">
    <source>
        <dbReference type="Pfam" id="PF01408"/>
    </source>
</evidence>
<dbReference type="InterPro" id="IPR000683">
    <property type="entry name" value="Gfo/Idh/MocA-like_OxRdtase_N"/>
</dbReference>
<protein>
    <submittedName>
        <fullName evidence="4">Oxidoreductase</fullName>
    </submittedName>
</protein>
<reference evidence="4 5" key="1">
    <citation type="journal article" date="2014" name="Genome Announc.">
        <title>Genome Sequence of Youngiibacter fragilis, the Type Strain of the Genus Youngiibacter.</title>
        <authorList>
            <person name="Wawrik C.B."/>
            <person name="Callaghan A.V."/>
            <person name="Stamps B.W."/>
            <person name="Wawrik B."/>
        </authorList>
    </citation>
    <scope>NUCLEOTIDE SEQUENCE [LARGE SCALE GENOMIC DNA]</scope>
    <source>
        <strain evidence="4 5">232.1</strain>
    </source>
</reference>
<dbReference type="PANTHER" id="PTHR43708">
    <property type="entry name" value="CONSERVED EXPRESSED OXIDOREDUCTASE (EUROFUNG)"/>
    <property type="match status" value="1"/>
</dbReference>
<evidence type="ECO:0000313" key="4">
    <source>
        <dbReference type="EMBL" id="ETA81190.1"/>
    </source>
</evidence>
<sequence>MRELVVGFYGFGKSAQRYHLPYLNIREGIRVKTIVLPSLKKRAEEMKAYPDVIFTEDESVMLEDPEIDMIVVATPSDTHFCMATRALHSGKHVLVDKPFCSSFEEAWTLLELAREKGLIAMPFQNRRFDSDILTAKSVIESGRLGEIVEIESHFDYYRPHEEYRPDANYIDGYIFGLGIHTVDQMTMLFGIPDSVIYERRSLRDERNPEDYYELTLYYGRTKAVVKTSHLVGIPYPRLTIHGTKGSFVKQEIDRQERFLKEYIMPGTDGFGEDSLEDFGILRTYAGEKSSDERFPTVAGDYGRVYDRMRETILHGAKPYLTRQEILTDILILEKAFSEEAPFVIKDFRKLPEMEGILQT</sequence>
<dbReference type="GO" id="GO:0000166">
    <property type="term" value="F:nucleotide binding"/>
    <property type="evidence" value="ECO:0007669"/>
    <property type="project" value="InterPro"/>
</dbReference>
<evidence type="ECO:0000259" key="3">
    <source>
        <dbReference type="Pfam" id="PF02894"/>
    </source>
</evidence>
<dbReference type="SUPFAM" id="SSF51735">
    <property type="entry name" value="NAD(P)-binding Rossmann-fold domains"/>
    <property type="match status" value="1"/>
</dbReference>
<feature type="domain" description="Gfo/Idh/MocA-like oxidoreductase C-terminal" evidence="3">
    <location>
        <begin position="136"/>
        <end position="335"/>
    </location>
</feature>
<evidence type="ECO:0000256" key="1">
    <source>
        <dbReference type="ARBA" id="ARBA00010928"/>
    </source>
</evidence>
<dbReference type="RefSeq" id="WP_023863483.1">
    <property type="nucleotide sequence ID" value="NZ_AXUN02000146.1"/>
</dbReference>
<evidence type="ECO:0000313" key="5">
    <source>
        <dbReference type="Proteomes" id="UP000017747"/>
    </source>
</evidence>
<dbReference type="InterPro" id="IPR051317">
    <property type="entry name" value="Gfo/Idh/MocA_oxidoreduct"/>
</dbReference>
<dbReference type="Proteomes" id="UP000017747">
    <property type="component" value="Unassembled WGS sequence"/>
</dbReference>
<dbReference type="Gene3D" id="3.30.360.10">
    <property type="entry name" value="Dihydrodipicolinate Reductase, domain 2"/>
    <property type="match status" value="1"/>
</dbReference>
<dbReference type="OrthoDB" id="9783105at2"/>
<organism evidence="4 5">
    <name type="scientific">Youngiibacter fragilis 232.1</name>
    <dbReference type="NCBI Taxonomy" id="994573"/>
    <lineage>
        <taxon>Bacteria</taxon>
        <taxon>Bacillati</taxon>
        <taxon>Bacillota</taxon>
        <taxon>Clostridia</taxon>
        <taxon>Eubacteriales</taxon>
        <taxon>Clostridiaceae</taxon>
        <taxon>Youngiibacter</taxon>
    </lineage>
</organism>
<name>V7I4M9_9CLOT</name>
<keyword evidence="5" id="KW-1185">Reference proteome</keyword>
<gene>
    <name evidence="4" type="ORF">T472_0207670</name>
</gene>
<dbReference type="Pfam" id="PF02894">
    <property type="entry name" value="GFO_IDH_MocA_C"/>
    <property type="match status" value="1"/>
</dbReference>
<dbReference type="eggNOG" id="COG0673">
    <property type="taxonomic scope" value="Bacteria"/>
</dbReference>
<comment type="similarity">
    <text evidence="1">Belongs to the Gfo/Idh/MocA family.</text>
</comment>
<dbReference type="STRING" id="994573.T472_0207670"/>
<dbReference type="InterPro" id="IPR004104">
    <property type="entry name" value="Gfo/Idh/MocA-like_OxRdtase_C"/>
</dbReference>
<comment type="caution">
    <text evidence="4">The sequence shown here is derived from an EMBL/GenBank/DDBJ whole genome shotgun (WGS) entry which is preliminary data.</text>
</comment>
<dbReference type="AlphaFoldDB" id="V7I4M9"/>
<dbReference type="Pfam" id="PF01408">
    <property type="entry name" value="GFO_IDH_MocA"/>
    <property type="match status" value="1"/>
</dbReference>
<accession>V7I4M9</accession>
<dbReference type="NCBIfam" id="NF007574">
    <property type="entry name" value="PRK10206.1"/>
    <property type="match status" value="1"/>
</dbReference>